<dbReference type="InterPro" id="IPR001452">
    <property type="entry name" value="SH3_domain"/>
</dbReference>
<feature type="compositionally biased region" description="Pro residues" evidence="12">
    <location>
        <begin position="345"/>
        <end position="354"/>
    </location>
</feature>
<evidence type="ECO:0000256" key="3">
    <source>
        <dbReference type="ARBA" id="ARBA00004510"/>
    </source>
</evidence>
<gene>
    <name evidence="15" type="primary">ABI2</name>
</gene>
<evidence type="ECO:0000256" key="9">
    <source>
        <dbReference type="ARBA" id="ARBA00023212"/>
    </source>
</evidence>
<dbReference type="GO" id="GO:0030027">
    <property type="term" value="C:lamellipodium"/>
    <property type="evidence" value="ECO:0007669"/>
    <property type="project" value="UniProtKB-SubCell"/>
</dbReference>
<comment type="subcellular location">
    <subcellularLocation>
        <location evidence="2">Cell projection</location>
        <location evidence="2">Filopodium</location>
    </subcellularLocation>
    <subcellularLocation>
        <location evidence="3">Cell projection</location>
        <location evidence="3">Lamellipodium</location>
    </subcellularLocation>
    <subcellularLocation>
        <location evidence="1">Cytoplasm</location>
        <location evidence="1">Cytoskeleton</location>
    </subcellularLocation>
</comment>
<dbReference type="Proteomes" id="UP000028761">
    <property type="component" value="Chromosome 10"/>
</dbReference>
<evidence type="ECO:0000256" key="5">
    <source>
        <dbReference type="ARBA" id="ARBA00022443"/>
    </source>
</evidence>
<dbReference type="InterPro" id="IPR000727">
    <property type="entry name" value="T_SNARE_dom"/>
</dbReference>
<evidence type="ECO:0000256" key="4">
    <source>
        <dbReference type="ARBA" id="ARBA00010020"/>
    </source>
</evidence>
<keyword evidence="5 11" id="KW-0728">SH3 domain</keyword>
<keyword evidence="10" id="KW-0966">Cell projection</keyword>
<evidence type="ECO:0000256" key="12">
    <source>
        <dbReference type="SAM" id="MobiDB-lite"/>
    </source>
</evidence>
<feature type="compositionally biased region" description="Polar residues" evidence="12">
    <location>
        <begin position="321"/>
        <end position="341"/>
    </location>
</feature>
<reference evidence="15" key="3">
    <citation type="submission" date="2025-09" db="UniProtKB">
        <authorList>
            <consortium name="Ensembl"/>
        </authorList>
    </citation>
    <scope>IDENTIFICATION</scope>
</reference>
<dbReference type="GO" id="GO:0035591">
    <property type="term" value="F:signaling adaptor activity"/>
    <property type="evidence" value="ECO:0007669"/>
    <property type="project" value="TreeGrafter"/>
</dbReference>
<evidence type="ECO:0000256" key="1">
    <source>
        <dbReference type="ARBA" id="ARBA00004245"/>
    </source>
</evidence>
<feature type="compositionally biased region" description="Pro residues" evidence="12">
    <location>
        <begin position="218"/>
        <end position="227"/>
    </location>
</feature>
<dbReference type="CDD" id="cd11972">
    <property type="entry name" value="SH3_Abi2"/>
    <property type="match status" value="1"/>
</dbReference>
<evidence type="ECO:0000256" key="10">
    <source>
        <dbReference type="ARBA" id="ARBA00023273"/>
    </source>
</evidence>
<accession>A0A2I3ND82</accession>
<keyword evidence="16" id="KW-1185">Reference proteome</keyword>
<organism evidence="15 16">
    <name type="scientific">Papio anubis</name>
    <name type="common">Olive baboon</name>
    <dbReference type="NCBI Taxonomy" id="9555"/>
    <lineage>
        <taxon>Eukaryota</taxon>
        <taxon>Metazoa</taxon>
        <taxon>Chordata</taxon>
        <taxon>Craniata</taxon>
        <taxon>Vertebrata</taxon>
        <taxon>Euteleostomi</taxon>
        <taxon>Mammalia</taxon>
        <taxon>Eutheria</taxon>
        <taxon>Euarchontoglires</taxon>
        <taxon>Primates</taxon>
        <taxon>Haplorrhini</taxon>
        <taxon>Catarrhini</taxon>
        <taxon>Cercopithecidae</taxon>
        <taxon>Cercopithecinae</taxon>
        <taxon>Papio</taxon>
    </lineage>
</organism>
<evidence type="ECO:0000256" key="8">
    <source>
        <dbReference type="ARBA" id="ARBA00023054"/>
    </source>
</evidence>
<dbReference type="GO" id="GO:0005856">
    <property type="term" value="C:cytoskeleton"/>
    <property type="evidence" value="ECO:0007669"/>
    <property type="project" value="UniProtKB-SubCell"/>
</dbReference>
<dbReference type="GeneID" id="101024490"/>
<dbReference type="PANTHER" id="PTHR10460:SF26">
    <property type="entry name" value="ABL INTERACTOR 2"/>
    <property type="match status" value="1"/>
</dbReference>
<dbReference type="FunFam" id="2.30.30.40:FF:000002">
    <property type="entry name" value="abl interactor 1 isoform X1"/>
    <property type="match status" value="1"/>
</dbReference>
<dbReference type="Gene3D" id="6.10.140.1620">
    <property type="match status" value="1"/>
</dbReference>
<dbReference type="CTD" id="10152"/>
<evidence type="ECO:0000259" key="14">
    <source>
        <dbReference type="PROSITE" id="PS50192"/>
    </source>
</evidence>
<dbReference type="RefSeq" id="XP_017802323.1">
    <property type="nucleotide sequence ID" value="XM_017946834.3"/>
</dbReference>
<feature type="compositionally biased region" description="Low complexity" evidence="12">
    <location>
        <begin position="194"/>
        <end position="217"/>
    </location>
</feature>
<evidence type="ECO:0000256" key="11">
    <source>
        <dbReference type="PROSITE-ProRule" id="PRU00192"/>
    </source>
</evidence>
<dbReference type="GO" id="GO:0017124">
    <property type="term" value="F:SH3 domain binding"/>
    <property type="evidence" value="ECO:0007669"/>
    <property type="project" value="UniProtKB-ARBA"/>
</dbReference>
<keyword evidence="8" id="KW-0175">Coiled coil</keyword>
<feature type="compositionally biased region" description="Pro residues" evidence="12">
    <location>
        <begin position="168"/>
        <end position="179"/>
    </location>
</feature>
<reference evidence="15" key="2">
    <citation type="submission" date="2025-08" db="UniProtKB">
        <authorList>
            <consortium name="Ensembl"/>
        </authorList>
    </citation>
    <scope>IDENTIFICATION</scope>
</reference>
<comment type="similarity">
    <text evidence="4">Belongs to the ABI family.</text>
</comment>
<dbReference type="PROSITE" id="PS50192">
    <property type="entry name" value="T_SNARE"/>
    <property type="match status" value="1"/>
</dbReference>
<dbReference type="Bgee" id="ENSPANG00000023238">
    <property type="expression patterns" value="Expressed in postnatal subventricular zone and 68 other cell types or tissues"/>
</dbReference>
<sequence length="458" mass="49221">MAELQMLLEEEIPGGRRALFDSYTNLERVADYCENNYIQSADKQRALEETKAYTTQSLASVAYLINTLANNVLQMLDIQASQLRRMESSINHISQTVDIHKEKVARREIGILTTNKNTSRTHKIIAPANLERPVRYIRKPIDYTILDDIGHGVKVSTQNMKMGGLPRTTPPTQKPPSPPMSGKGTLGSSGSSGGSHPSSRSSSRENSGSGSVGVPIAVPTPSPPSVFPAPAGSAGTPPLPATSASAPAPLVPATVPSSTAPDAAAGGAQTLADGFTSPTPPVVSSTPPTGHPVQFYSMNRPASRHTPPTIGGSLPYRRPPSITSQTSLQNQMNGGPFYSQNPVSDAPPPPPPVEEPVFDESPPPPPPPEDYEEEEAAVVEYSDPYAEEDPPWAPRSYLEKVVAIYDYTKDKEDELSFQEGAIIYVIKKNDDGWYEGVMNGVTGLFPGNYVESIMHYSE</sequence>
<feature type="compositionally biased region" description="Gly residues" evidence="12">
    <location>
        <begin position="184"/>
        <end position="193"/>
    </location>
</feature>
<dbReference type="InterPro" id="IPR012849">
    <property type="entry name" value="Abl-interactor_HHR_dom"/>
</dbReference>
<keyword evidence="9" id="KW-0206">Cytoskeleton</keyword>
<feature type="compositionally biased region" description="Low complexity" evidence="12">
    <location>
        <begin position="228"/>
        <end position="258"/>
    </location>
</feature>
<feature type="domain" description="T-SNARE coiled-coil homology" evidence="14">
    <location>
        <begin position="45"/>
        <end position="107"/>
    </location>
</feature>
<dbReference type="GO" id="GO:0032433">
    <property type="term" value="C:filopodium tip"/>
    <property type="evidence" value="ECO:0007669"/>
    <property type="project" value="UniProtKB-ARBA"/>
</dbReference>
<keyword evidence="7" id="KW-0597">Phosphoprotein</keyword>
<proteinExistence type="inferred from homology"/>
<dbReference type="ExpressionAtlas" id="A0A2I3ND82">
    <property type="expression patterns" value="baseline"/>
</dbReference>
<protein>
    <submittedName>
        <fullName evidence="15">Abl interactor 2</fullName>
    </submittedName>
</protein>
<dbReference type="PRINTS" id="PR01217">
    <property type="entry name" value="PRICHEXTENSN"/>
</dbReference>
<reference evidence="15 16" key="1">
    <citation type="submission" date="2012-03" db="EMBL/GenBank/DDBJ databases">
        <title>Whole Genome Assembly of Papio anubis.</title>
        <authorList>
            <person name="Liu Y.L."/>
            <person name="Abraham K.A."/>
            <person name="Akbar H.A."/>
            <person name="Ali S.A."/>
            <person name="Anosike U.A."/>
            <person name="Aqrawi P.A."/>
            <person name="Arias F.A."/>
            <person name="Attaway T.A."/>
            <person name="Awwad R.A."/>
            <person name="Babu C.B."/>
            <person name="Bandaranaike D.B."/>
            <person name="Battles P.B."/>
            <person name="Bell A.B."/>
            <person name="Beltran B.B."/>
            <person name="Berhane-Mersha D.B."/>
            <person name="Bess C.B."/>
            <person name="Bickham C.B."/>
            <person name="Bolden T.B."/>
            <person name="Carter K.C."/>
            <person name="Chau D.C."/>
            <person name="Chavez A.C."/>
            <person name="Clerc-Blankenburg K.C."/>
            <person name="Coyle M.C."/>
            <person name="Dao M.D."/>
            <person name="Davila M.L.D."/>
            <person name="Davy-Carroll L.D."/>
            <person name="Denson S.D."/>
            <person name="Dinh H.D."/>
            <person name="Fernandez S.F."/>
            <person name="Fernando P.F."/>
            <person name="Forbes L.F."/>
            <person name="Francis C.F."/>
            <person name="Francisco L.F."/>
            <person name="Fu Q.F."/>
            <person name="Garcia-Iii R.G."/>
            <person name="Garrett T.G."/>
            <person name="Gross S.G."/>
            <person name="Gubbala S.G."/>
            <person name="Hirani K.H."/>
            <person name="Hogues M.H."/>
            <person name="Hollins B.H."/>
            <person name="Jackson L.J."/>
            <person name="Javaid M.J."/>
            <person name="Jhangiani S.J."/>
            <person name="Johnson A.J."/>
            <person name="Johnson B.J."/>
            <person name="Jones J.J."/>
            <person name="Joshi V.J."/>
            <person name="Kalu J.K."/>
            <person name="Khan N.K."/>
            <person name="Korchina V.K."/>
            <person name="Kovar C.K."/>
            <person name="Lago L.L."/>
            <person name="Lara F.L."/>
            <person name="Le T.-K.L."/>
            <person name="Lee S.L."/>
            <person name="Legall-Iii F.L."/>
            <person name="Lemon S.L."/>
            <person name="Liu J.L."/>
            <person name="Liu Y.-S.L."/>
            <person name="Liyanage D.L."/>
            <person name="Lopez J.L."/>
            <person name="Lorensuhewa L.L."/>
            <person name="Mata R.M."/>
            <person name="Mathew T.M."/>
            <person name="Mercado C.M."/>
            <person name="Mercado I.M."/>
            <person name="Morales K.M."/>
            <person name="Morgan M.M."/>
            <person name="Munidasa M.M."/>
            <person name="Ngo D.N."/>
            <person name="Nguyen L.N."/>
            <person name="Nguyen T.N."/>
            <person name="Nguyen N.N."/>
            <person name="Obregon M.O."/>
            <person name="Okwuonu G.O."/>
            <person name="Ongeri F.O."/>
            <person name="Onwere C.O."/>
            <person name="Osifeso I.O."/>
            <person name="Parra A.P."/>
            <person name="Patil S.P."/>
            <person name="Perez A.P."/>
            <person name="Perez Y.P."/>
            <person name="Pham C.P."/>
            <person name="Pu L.-L.P."/>
            <person name="Puazo M.P."/>
            <person name="Quiroz J.Q."/>
            <person name="Rouhana J.R."/>
            <person name="Ruiz M.R."/>
            <person name="Ruiz S.-J.R."/>
            <person name="Saada N.S."/>
            <person name="Santibanez J.S."/>
            <person name="Scheel M.S."/>
            <person name="Schneider B.S."/>
            <person name="Simmons D.S."/>
            <person name="Sisson I.S."/>
            <person name="Tang L.-Y.T."/>
            <person name="Thornton R.T."/>
            <person name="Tisius J.T."/>
            <person name="Toledanes G.T."/>
            <person name="Trejos Z.T."/>
            <person name="Usmani K.U."/>
            <person name="Varghese R.V."/>
            <person name="Vattathil S.V."/>
            <person name="Vee V.V."/>
            <person name="Walker D.W."/>
            <person name="Weissenberger G.W."/>
            <person name="White C.W."/>
            <person name="Williams A.W."/>
            <person name="Woodworth J.W."/>
            <person name="Wright R.W."/>
            <person name="Zhu Y.Z."/>
            <person name="Han Y.H."/>
            <person name="Newsham I.N."/>
            <person name="Nazareth L.N."/>
            <person name="Worley K.W."/>
            <person name="Muzny D.M."/>
            <person name="Rogers J.R."/>
            <person name="Gibbs R.G."/>
        </authorList>
    </citation>
    <scope>NUCLEOTIDE SEQUENCE [LARGE SCALE GENOMIC DNA]</scope>
</reference>
<name>A0A2I3ND82_PAPAN</name>
<dbReference type="PROSITE" id="PS50002">
    <property type="entry name" value="SH3"/>
    <property type="match status" value="1"/>
</dbReference>
<dbReference type="Pfam" id="PF00018">
    <property type="entry name" value="SH3_1"/>
    <property type="match status" value="1"/>
</dbReference>
<dbReference type="Pfam" id="PF07815">
    <property type="entry name" value="Abi_HHR"/>
    <property type="match status" value="1"/>
</dbReference>
<dbReference type="SMART" id="SM00326">
    <property type="entry name" value="SH3"/>
    <property type="match status" value="1"/>
</dbReference>
<feature type="domain" description="SH3" evidence="13">
    <location>
        <begin position="396"/>
        <end position="455"/>
    </location>
</feature>
<evidence type="ECO:0000256" key="2">
    <source>
        <dbReference type="ARBA" id="ARBA00004486"/>
    </source>
</evidence>
<keyword evidence="6" id="KW-0963">Cytoplasm</keyword>
<dbReference type="GO" id="GO:0031209">
    <property type="term" value="C:SCAR complex"/>
    <property type="evidence" value="ECO:0007669"/>
    <property type="project" value="UniProtKB-ARBA"/>
</dbReference>
<evidence type="ECO:0000259" key="13">
    <source>
        <dbReference type="PROSITE" id="PS50002"/>
    </source>
</evidence>
<dbReference type="AlphaFoldDB" id="A0A2I3ND82"/>
<dbReference type="Gene3D" id="2.30.30.40">
    <property type="entry name" value="SH3 Domains"/>
    <property type="match status" value="1"/>
</dbReference>
<evidence type="ECO:0000313" key="16">
    <source>
        <dbReference type="Proteomes" id="UP000028761"/>
    </source>
</evidence>
<feature type="region of interest" description="Disordered" evidence="12">
    <location>
        <begin position="159"/>
        <end position="376"/>
    </location>
</feature>
<dbReference type="GeneTree" id="ENSGT00940000156089"/>
<evidence type="ECO:0000256" key="6">
    <source>
        <dbReference type="ARBA" id="ARBA00022490"/>
    </source>
</evidence>
<dbReference type="InterPro" id="IPR036028">
    <property type="entry name" value="SH3-like_dom_sf"/>
</dbReference>
<dbReference type="InterPro" id="IPR035726">
    <property type="entry name" value="Abi2_SH3"/>
</dbReference>
<evidence type="ECO:0000256" key="7">
    <source>
        <dbReference type="ARBA" id="ARBA00022553"/>
    </source>
</evidence>
<dbReference type="InterPro" id="IPR028457">
    <property type="entry name" value="ABI"/>
</dbReference>
<dbReference type="SUPFAM" id="SSF50044">
    <property type="entry name" value="SH3-domain"/>
    <property type="match status" value="1"/>
</dbReference>
<dbReference type="PRINTS" id="PR00452">
    <property type="entry name" value="SH3DOMAIN"/>
</dbReference>
<dbReference type="GO" id="GO:0001764">
    <property type="term" value="P:neuron migration"/>
    <property type="evidence" value="ECO:0007669"/>
    <property type="project" value="TreeGrafter"/>
</dbReference>
<dbReference type="Ensembl" id="ENSPANT00000055796.2">
    <property type="protein sequence ID" value="ENSPANP00000045946.1"/>
    <property type="gene ID" value="ENSPANG00000023238.3"/>
</dbReference>
<evidence type="ECO:0000313" key="15">
    <source>
        <dbReference type="Ensembl" id="ENSPANP00000045946.1"/>
    </source>
</evidence>
<dbReference type="PANTHER" id="PTHR10460">
    <property type="entry name" value="ABL INTERACTOR FAMILY MEMBER"/>
    <property type="match status" value="1"/>
</dbReference>